<protein>
    <recommendedName>
        <fullName evidence="15">Cytochrome P450</fullName>
    </recommendedName>
</protein>
<evidence type="ECO:0000256" key="12">
    <source>
        <dbReference type="PIRSR" id="PIRSR602401-1"/>
    </source>
</evidence>
<reference evidence="13" key="1">
    <citation type="journal article" date="2009" name="Rice">
        <title>De Novo Next Generation Sequencing of Plant Genomes.</title>
        <authorList>
            <person name="Rounsley S."/>
            <person name="Marri P.R."/>
            <person name="Yu Y."/>
            <person name="He R."/>
            <person name="Sisneros N."/>
            <person name="Goicoechea J.L."/>
            <person name="Lee S.J."/>
            <person name="Angelova A."/>
            <person name="Kudrna D."/>
            <person name="Luo M."/>
            <person name="Affourtit J."/>
            <person name="Desany B."/>
            <person name="Knight J."/>
            <person name="Niazi F."/>
            <person name="Egholm M."/>
            <person name="Wing R.A."/>
        </authorList>
    </citation>
    <scope>NUCLEOTIDE SEQUENCE [LARGE SCALE GENOMIC DNA]</scope>
    <source>
        <strain evidence="13">cv. IRGC 105608</strain>
    </source>
</reference>
<dbReference type="Pfam" id="PF00067">
    <property type="entry name" value="p450"/>
    <property type="match status" value="2"/>
</dbReference>
<dbReference type="GO" id="GO:0016102">
    <property type="term" value="P:diterpenoid biosynthetic process"/>
    <property type="evidence" value="ECO:0007669"/>
    <property type="project" value="UniProtKB-ARBA"/>
</dbReference>
<evidence type="ECO:0000256" key="10">
    <source>
        <dbReference type="ARBA" id="ARBA00023004"/>
    </source>
</evidence>
<keyword evidence="5" id="KW-0812">Transmembrane</keyword>
<evidence type="ECO:0008006" key="15">
    <source>
        <dbReference type="Google" id="ProtNLM"/>
    </source>
</evidence>
<keyword evidence="11" id="KW-0503">Monooxygenase</keyword>
<dbReference type="InterPro" id="IPR001128">
    <property type="entry name" value="Cyt_P450"/>
</dbReference>
<evidence type="ECO:0000313" key="14">
    <source>
        <dbReference type="Proteomes" id="UP000026960"/>
    </source>
</evidence>
<dbReference type="GO" id="GO:0004497">
    <property type="term" value="F:monooxygenase activity"/>
    <property type="evidence" value="ECO:0007669"/>
    <property type="project" value="UniProtKB-KW"/>
</dbReference>
<dbReference type="GO" id="GO:0016020">
    <property type="term" value="C:membrane"/>
    <property type="evidence" value="ECO:0007669"/>
    <property type="project" value="UniProtKB-SubCell"/>
</dbReference>
<dbReference type="GO" id="GO:0020037">
    <property type="term" value="F:heme binding"/>
    <property type="evidence" value="ECO:0007669"/>
    <property type="project" value="InterPro"/>
</dbReference>
<evidence type="ECO:0000313" key="13">
    <source>
        <dbReference type="EnsemblPlants" id="OBART01G44410.1"/>
    </source>
</evidence>
<comment type="cofactor">
    <cofactor evidence="1 12">
        <name>heme</name>
        <dbReference type="ChEBI" id="CHEBI:30413"/>
    </cofactor>
</comment>
<feature type="binding site" description="axial binding residue" evidence="12">
    <location>
        <position position="1197"/>
    </location>
    <ligand>
        <name>heme</name>
        <dbReference type="ChEBI" id="CHEBI:30413"/>
    </ligand>
    <ligandPart>
        <name>Fe</name>
        <dbReference type="ChEBI" id="CHEBI:18248"/>
    </ligandPart>
</feature>
<dbReference type="CDD" id="cd11072">
    <property type="entry name" value="CYP71-like"/>
    <property type="match status" value="2"/>
</dbReference>
<name>A0A0D3EYV1_9ORYZ</name>
<organism evidence="13">
    <name type="scientific">Oryza barthii</name>
    <dbReference type="NCBI Taxonomy" id="65489"/>
    <lineage>
        <taxon>Eukaryota</taxon>
        <taxon>Viridiplantae</taxon>
        <taxon>Streptophyta</taxon>
        <taxon>Embryophyta</taxon>
        <taxon>Tracheophyta</taxon>
        <taxon>Spermatophyta</taxon>
        <taxon>Magnoliopsida</taxon>
        <taxon>Liliopsida</taxon>
        <taxon>Poales</taxon>
        <taxon>Poaceae</taxon>
        <taxon>BOP clade</taxon>
        <taxon>Oryzoideae</taxon>
        <taxon>Oryzeae</taxon>
        <taxon>Oryzinae</taxon>
        <taxon>Oryza</taxon>
    </lineage>
</organism>
<dbReference type="PANTHER" id="PTHR47955:SF19">
    <property type="entry name" value="CYTOCHROME P450 71A9-LIKE ISOFORM X1"/>
    <property type="match status" value="1"/>
</dbReference>
<evidence type="ECO:0000256" key="11">
    <source>
        <dbReference type="ARBA" id="ARBA00023033"/>
    </source>
</evidence>
<keyword evidence="4 12" id="KW-0349">Heme</keyword>
<dbReference type="InterPro" id="IPR036396">
    <property type="entry name" value="Cyt_P450_sf"/>
</dbReference>
<evidence type="ECO:0000256" key="3">
    <source>
        <dbReference type="ARBA" id="ARBA00010617"/>
    </source>
</evidence>
<dbReference type="GO" id="GO:0005506">
    <property type="term" value="F:iron ion binding"/>
    <property type="evidence" value="ECO:0007669"/>
    <property type="project" value="InterPro"/>
</dbReference>
<dbReference type="STRING" id="65489.A0A0D3EYV1"/>
<keyword evidence="10 12" id="KW-0408">Iron</keyword>
<dbReference type="PaxDb" id="65489-OBART01G44410.1"/>
<keyword evidence="6 12" id="KW-0479">Metal-binding</keyword>
<dbReference type="FunFam" id="1.10.630.10:FF:000008">
    <property type="entry name" value="Cytochrome P450 71D8"/>
    <property type="match status" value="1"/>
</dbReference>
<evidence type="ECO:0000256" key="8">
    <source>
        <dbReference type="ARBA" id="ARBA00022989"/>
    </source>
</evidence>
<dbReference type="FunFam" id="1.10.630.10:FF:000064">
    <property type="entry name" value="Cytochrome P450 monooxygenase"/>
    <property type="match status" value="1"/>
</dbReference>
<evidence type="ECO:0000256" key="9">
    <source>
        <dbReference type="ARBA" id="ARBA00023002"/>
    </source>
</evidence>
<keyword evidence="14" id="KW-1185">Reference proteome</keyword>
<proteinExistence type="inferred from homology"/>
<dbReference type="EnsemblPlants" id="OBART01G44410.1">
    <property type="protein sequence ID" value="OBART01G44410.1"/>
    <property type="gene ID" value="OBART01G44410"/>
</dbReference>
<evidence type="ECO:0000256" key="4">
    <source>
        <dbReference type="ARBA" id="ARBA00022617"/>
    </source>
</evidence>
<comment type="similarity">
    <text evidence="3">Belongs to the cytochrome P450 family.</text>
</comment>
<sequence>MATPGHRQHGLTARLAAAPRPACAVELLSPRRARSFRRVREAEAARLVRAVAASSPAWPLVNVVGGEHVAAMMTAVGGRCPRQEEYLEELGKVAKLAAGFNLVDLFPESRLVRAAQAAHEKIHSIMDAMVQDHLKAMGGAQRGNGVVDDSDGDGAERDEELLGILLRFQRDGGLGITLTNGNHQRDSGILAGGSDTTTTTVMWAMSELLRCPRAMQGRNKVDEAYILEGPFNITCNWSSKKRMSDAGKMRRNFDLRGLNMTIPIIMFLPGGSSRRMCPDFIFAQFNIEIALANLLYHFLSRRYGPVMLLRLGHVQTLVLSSPEAAREVMKTHDAAFATRAVTPTASILTYGARDIVFAPFSKHLRELRKLCTLELLSPRRVRSFRHVRDEEAARLARSVAAAAPAVVNVSEVVKIMANNIIMTAIIGDTCPQREEYLEALDKTMDLLNGFNLVDLFPGSRVARVLGARSLRETKRVHQKLNQITDTIIQGHGIKDDDSVGDGNIRETVGAHHHMHGHGHKCEDILDVLLRFHRDGGLGITLTKEIVSAVLFDLFAAGSETTSTTIIWAMSELVRTPHVMERAQSEIRQVLQGKTVVSEVDIEGRLHYLQLVIRETLRLHPPVPFLIPRLCSEANSKIMRYNIPQGAMVLVNISAIGRDEKIWKDANEFRPERFKDDMVDFSGTDFRFIPGGAGRRMCPGLTFGLSNIEIALASLLYHFDWKLPNDASSSSNRLSSRSNQQIMAGIMDSTTASYYTTLLCGALLLAAVVFKLKTAAAFSRHNAGVNLPPGPWALPVIGSIHCLLGSLPHHAMRELSRRYGPVMLLRLGHVRTLVLASPEAAREVMKTHDVAFANRAVTPTASVVSYGGRDIVFAPFGKHLRELRKLCALELLSPRRVRSFRHVREEEAARLARSVAAAASASSAVNVSELVKIMTNDVTMRAIIGDRCPQREEYLEALDKTMDLLAGFNLVDLFPGSPLARVLGGRSLRTTKRVHEKLHQITEAIIQGHGIKDTVGDEHHECEDILDVLLRFQRDGGLGITLTKEIVSAVLFDLFAGGSETTSTTILWAMSELMRSPHVMGQAKYEIRQVLQGKAMVSEADIEGRLHYLQLVIKETLRLHPPVPIVIPRLCSKPNSKIMGYDIPQGTSVLVNVSAIGRDEKIWKDVNEFRPERFKDDIVDFSGTDFTFIPGGSGRRMCPGLTFGVSNIEIALVTLLYHFDWKLPSETDTHELDMRETYEITTRPGPCERRERRTHARIHSILSAMIQDHVVDIARAGRLPVTTRTVAAREKEYLLVVLLRLQRWEHRDNPYYGGYGLNLVKSWVMTYLKNTAIFVNTWALGLKYSRMGIVDFNGLDFRFLPCGASRRICPGLMFELSDIELTLASLLYHSSWRLPTRLYSNKLDMTKANGITTHRRIDIWLEATPFVPRG</sequence>
<keyword evidence="8" id="KW-0472">Membrane</keyword>
<evidence type="ECO:0000256" key="5">
    <source>
        <dbReference type="ARBA" id="ARBA00022692"/>
    </source>
</evidence>
<comment type="subcellular location">
    <subcellularLocation>
        <location evidence="2">Membrane</location>
        <topology evidence="2">Single-pass membrane protein</topology>
    </subcellularLocation>
</comment>
<dbReference type="Proteomes" id="UP000026960">
    <property type="component" value="Chromosome 1"/>
</dbReference>
<keyword evidence="7" id="KW-0521">NADP</keyword>
<dbReference type="Gene3D" id="1.10.630.10">
    <property type="entry name" value="Cytochrome P450"/>
    <property type="match status" value="3"/>
</dbReference>
<dbReference type="HOGENOM" id="CLU_246850_0_0_1"/>
<evidence type="ECO:0000256" key="6">
    <source>
        <dbReference type="ARBA" id="ARBA00022723"/>
    </source>
</evidence>
<dbReference type="Gramene" id="OBART01G44410.1">
    <property type="protein sequence ID" value="OBART01G44410.1"/>
    <property type="gene ID" value="OBART01G44410"/>
</dbReference>
<evidence type="ECO:0000256" key="1">
    <source>
        <dbReference type="ARBA" id="ARBA00001971"/>
    </source>
</evidence>
<dbReference type="PRINTS" id="PR00385">
    <property type="entry name" value="P450"/>
</dbReference>
<keyword evidence="8" id="KW-1133">Transmembrane helix</keyword>
<evidence type="ECO:0000256" key="7">
    <source>
        <dbReference type="ARBA" id="ARBA00022857"/>
    </source>
</evidence>
<dbReference type="GO" id="GO:0016705">
    <property type="term" value="F:oxidoreductase activity, acting on paired donors, with incorporation or reduction of molecular oxygen"/>
    <property type="evidence" value="ECO:0007669"/>
    <property type="project" value="InterPro"/>
</dbReference>
<evidence type="ECO:0000256" key="2">
    <source>
        <dbReference type="ARBA" id="ARBA00004167"/>
    </source>
</evidence>
<dbReference type="PANTHER" id="PTHR47955">
    <property type="entry name" value="CYTOCHROME P450 FAMILY 71 PROTEIN"/>
    <property type="match status" value="1"/>
</dbReference>
<reference evidence="13" key="2">
    <citation type="submission" date="2015-03" db="UniProtKB">
        <authorList>
            <consortium name="EnsemblPlants"/>
        </authorList>
    </citation>
    <scope>IDENTIFICATION</scope>
</reference>
<dbReference type="eggNOG" id="KOG0156">
    <property type="taxonomic scope" value="Eukaryota"/>
</dbReference>
<dbReference type="InterPro" id="IPR002401">
    <property type="entry name" value="Cyt_P450_E_grp-I"/>
</dbReference>
<accession>A0A0D3EYV1</accession>
<dbReference type="PRINTS" id="PR00463">
    <property type="entry name" value="EP450I"/>
</dbReference>
<keyword evidence="9" id="KW-0560">Oxidoreductase</keyword>
<dbReference type="SUPFAM" id="SSF48264">
    <property type="entry name" value="Cytochrome P450"/>
    <property type="match status" value="4"/>
</dbReference>